<sequence>MALISSIAQSGLQAAQQRLGASAHNVANMNTPGFRRESVAQEAAPGNAGVATTGVQRAGTEGVALEREAVEQLSATYAFAANLQTIKVGNQMLGTLLDTTA</sequence>
<dbReference type="PANTHER" id="PTHR30033">
    <property type="entry name" value="FLAGELLAR HOOK-ASSOCIATED PROTEIN 1"/>
    <property type="match status" value="1"/>
</dbReference>
<keyword evidence="2" id="KW-0966">Cell projection</keyword>
<dbReference type="InterPro" id="IPR002371">
    <property type="entry name" value="FlgK"/>
</dbReference>
<dbReference type="InterPro" id="IPR001444">
    <property type="entry name" value="Flag_bb_rod_N"/>
</dbReference>
<dbReference type="GO" id="GO:0005198">
    <property type="term" value="F:structural molecule activity"/>
    <property type="evidence" value="ECO:0007669"/>
    <property type="project" value="InterPro"/>
</dbReference>
<gene>
    <name evidence="2" type="ORF">EV674_12420</name>
</gene>
<keyword evidence="2" id="KW-0282">Flagellum</keyword>
<proteinExistence type="predicted"/>
<dbReference type="GO" id="GO:0009424">
    <property type="term" value="C:bacterial-type flagellum hook"/>
    <property type="evidence" value="ECO:0007669"/>
    <property type="project" value="InterPro"/>
</dbReference>
<organism evidence="2 3">
    <name type="scientific">Simplicispira metamorpha</name>
    <dbReference type="NCBI Taxonomy" id="80881"/>
    <lineage>
        <taxon>Bacteria</taxon>
        <taxon>Pseudomonadati</taxon>
        <taxon>Pseudomonadota</taxon>
        <taxon>Betaproteobacteria</taxon>
        <taxon>Burkholderiales</taxon>
        <taxon>Comamonadaceae</taxon>
        <taxon>Simplicispira</taxon>
    </lineage>
</organism>
<dbReference type="EMBL" id="SLXH01000024">
    <property type="protein sequence ID" value="TCP15433.1"/>
    <property type="molecule type" value="Genomic_DNA"/>
</dbReference>
<keyword evidence="2" id="KW-0969">Cilium</keyword>
<dbReference type="OrthoDB" id="5986582at2"/>
<dbReference type="PANTHER" id="PTHR30033:SF1">
    <property type="entry name" value="FLAGELLAR HOOK-ASSOCIATED PROTEIN 1"/>
    <property type="match status" value="1"/>
</dbReference>
<dbReference type="Pfam" id="PF00460">
    <property type="entry name" value="Flg_bb_rod"/>
    <property type="match status" value="1"/>
</dbReference>
<comment type="caution">
    <text evidence="2">The sequence shown here is derived from an EMBL/GenBank/DDBJ whole genome shotgun (WGS) entry which is preliminary data.</text>
</comment>
<reference evidence="2 3" key="1">
    <citation type="submission" date="2019-03" db="EMBL/GenBank/DDBJ databases">
        <title>Genomic Encyclopedia of Type Strains, Phase IV (KMG-IV): sequencing the most valuable type-strain genomes for metagenomic binning, comparative biology and taxonomic classification.</title>
        <authorList>
            <person name="Goeker M."/>
        </authorList>
    </citation>
    <scope>NUCLEOTIDE SEQUENCE [LARGE SCALE GENOMIC DNA]</scope>
    <source>
        <strain evidence="2 3">DSM 1837</strain>
    </source>
</reference>
<dbReference type="GO" id="GO:0044780">
    <property type="term" value="P:bacterial-type flagellum assembly"/>
    <property type="evidence" value="ECO:0007669"/>
    <property type="project" value="InterPro"/>
</dbReference>
<feature type="domain" description="Flagellar basal body rod protein N-terminal" evidence="1">
    <location>
        <begin position="7"/>
        <end position="35"/>
    </location>
</feature>
<name>A0A4R2N4N3_9BURK</name>
<keyword evidence="3" id="KW-1185">Reference proteome</keyword>
<dbReference type="AlphaFoldDB" id="A0A4R2N4N3"/>
<protein>
    <submittedName>
        <fullName evidence="2">Flagellar basal body rod protein</fullName>
    </submittedName>
</protein>
<evidence type="ECO:0000313" key="2">
    <source>
        <dbReference type="EMBL" id="TCP15433.1"/>
    </source>
</evidence>
<accession>A0A4R2N4N3</accession>
<evidence type="ECO:0000313" key="3">
    <source>
        <dbReference type="Proteomes" id="UP000295182"/>
    </source>
</evidence>
<dbReference type="RefSeq" id="WP_119013725.1">
    <property type="nucleotide sequence ID" value="NZ_QXNC01000021.1"/>
</dbReference>
<evidence type="ECO:0000259" key="1">
    <source>
        <dbReference type="Pfam" id="PF00460"/>
    </source>
</evidence>
<dbReference type="Proteomes" id="UP000295182">
    <property type="component" value="Unassembled WGS sequence"/>
</dbReference>